<evidence type="ECO:0008006" key="3">
    <source>
        <dbReference type="Google" id="ProtNLM"/>
    </source>
</evidence>
<accession>A0A1H0B9T4</accession>
<name>A0A1H0B9T4_9PSED</name>
<proteinExistence type="predicted"/>
<evidence type="ECO:0000313" key="2">
    <source>
        <dbReference type="Proteomes" id="UP000198827"/>
    </source>
</evidence>
<dbReference type="OrthoDB" id="6092950at2"/>
<sequence length="559" mass="63904">MGKRKVYIRSDISIPHVEHNPGKEGSTLIRPQTFPPLITRVHFGRNPVSVRSFDFARWYGKGIDSITYACQTQIERFLAGQDAEIEVSTIVSCCCRGLRFFFDYLLLQKDALGRDVTLEDINRELIDGFISYLVALRVTATTQKSCYAHTKCVLQALGRRELFTLIAFGDSATFPRNPYPNTCRRQSGELPLPKQQRQAFTAAVKQASMPIWCDDVPLTSELLAYALLIVALHTGRNTTPLLEMGRNCLQPHPKDGYTFLTLWKRRGHNTSKVVLRAESSHERLLESSPIIKSNVERLIRHIIARTESLRIEAPSDLQARVWLYRSRRTEGLGEVLALSVRTLEKAILRLVAKYKLIDSDGKPLRLNISRLRKTFANRVFELLDGDLITTAIAMGNSPEVTDHNYMSANEDAKRNWRFMGKVLVEELLSGTIGATYHQSPTGHCTDPENGEYAPKKEGATCINFLNCVRCRHYVVTGEDLYKLFSFYFRIFSERARMDKRRWARDYAHIPRLIDDYIVVEGLRRGVFKLSDVETAREHARTDPHPFWSSDLVQDLDVFT</sequence>
<protein>
    <recommendedName>
        <fullName evidence="3">Core-binding (CB) domain-containing protein</fullName>
    </recommendedName>
</protein>
<reference evidence="1 2" key="1">
    <citation type="submission" date="2016-10" db="EMBL/GenBank/DDBJ databases">
        <authorList>
            <person name="de Groot N.N."/>
        </authorList>
    </citation>
    <scope>NUCLEOTIDE SEQUENCE [LARGE SCALE GENOMIC DNA]</scope>
    <source>
        <strain evidence="1 2">CECT 7543</strain>
    </source>
</reference>
<organism evidence="1 2">
    <name type="scientific">Pseudomonas arsenicoxydans</name>
    <dbReference type="NCBI Taxonomy" id="702115"/>
    <lineage>
        <taxon>Bacteria</taxon>
        <taxon>Pseudomonadati</taxon>
        <taxon>Pseudomonadota</taxon>
        <taxon>Gammaproteobacteria</taxon>
        <taxon>Pseudomonadales</taxon>
        <taxon>Pseudomonadaceae</taxon>
        <taxon>Pseudomonas</taxon>
    </lineage>
</organism>
<dbReference type="Proteomes" id="UP000198827">
    <property type="component" value="Chromosome I"/>
</dbReference>
<gene>
    <name evidence="1" type="ORF">SAMN04489798_0264</name>
</gene>
<dbReference type="AlphaFoldDB" id="A0A1H0B9T4"/>
<dbReference type="RefSeq" id="WP_090175887.1">
    <property type="nucleotide sequence ID" value="NZ_LT629705.1"/>
</dbReference>
<evidence type="ECO:0000313" key="1">
    <source>
        <dbReference type="EMBL" id="SDN42123.1"/>
    </source>
</evidence>
<dbReference type="EMBL" id="LT629705">
    <property type="protein sequence ID" value="SDN42123.1"/>
    <property type="molecule type" value="Genomic_DNA"/>
</dbReference>